<keyword evidence="1" id="KW-0812">Transmembrane</keyword>
<dbReference type="EMBL" id="BMIG01000001">
    <property type="protein sequence ID" value="GGA87061.1"/>
    <property type="molecule type" value="Genomic_DNA"/>
</dbReference>
<dbReference type="AlphaFoldDB" id="A0A916WCF7"/>
<evidence type="ECO:0000313" key="3">
    <source>
        <dbReference type="EMBL" id="GGA87061.1"/>
    </source>
</evidence>
<dbReference type="InterPro" id="IPR011330">
    <property type="entry name" value="Glyco_hydro/deAcase_b/a-brl"/>
</dbReference>
<gene>
    <name evidence="3" type="ORF">GCM10011496_04660</name>
</gene>
<dbReference type="Gene3D" id="3.20.20.370">
    <property type="entry name" value="Glycoside hydrolase/deacetylase"/>
    <property type="match status" value="1"/>
</dbReference>
<reference evidence="3" key="1">
    <citation type="journal article" date="2014" name="Int. J. Syst. Evol. Microbiol.">
        <title>Complete genome sequence of Corynebacterium casei LMG S-19264T (=DSM 44701T), isolated from a smear-ripened cheese.</title>
        <authorList>
            <consortium name="US DOE Joint Genome Institute (JGI-PGF)"/>
            <person name="Walter F."/>
            <person name="Albersmeier A."/>
            <person name="Kalinowski J."/>
            <person name="Ruckert C."/>
        </authorList>
    </citation>
    <scope>NUCLEOTIDE SEQUENCE</scope>
    <source>
        <strain evidence="3">CGMCC 1.15322</strain>
    </source>
</reference>
<keyword evidence="1" id="KW-1133">Transmembrane helix</keyword>
<keyword evidence="1" id="KW-0472">Membrane</keyword>
<protein>
    <recommendedName>
        <fullName evidence="2">NodB homology domain-containing protein</fullName>
    </recommendedName>
</protein>
<evidence type="ECO:0000313" key="4">
    <source>
        <dbReference type="Proteomes" id="UP000620596"/>
    </source>
</evidence>
<dbReference type="GO" id="GO:0005975">
    <property type="term" value="P:carbohydrate metabolic process"/>
    <property type="evidence" value="ECO:0007669"/>
    <property type="project" value="InterPro"/>
</dbReference>
<keyword evidence="4" id="KW-1185">Reference proteome</keyword>
<organism evidence="3 4">
    <name type="scientific">Polaromonas eurypsychrophila</name>
    <dbReference type="NCBI Taxonomy" id="1614635"/>
    <lineage>
        <taxon>Bacteria</taxon>
        <taxon>Pseudomonadati</taxon>
        <taxon>Pseudomonadota</taxon>
        <taxon>Betaproteobacteria</taxon>
        <taxon>Burkholderiales</taxon>
        <taxon>Comamonadaceae</taxon>
        <taxon>Polaromonas</taxon>
    </lineage>
</organism>
<sequence>MSAPLTSATVNGRWDMPALMKVSLGVHAAAALAILVAPAWWPWALAALVLNHALLATVGLLPRTHWLGANWTRLPAAAAARGEVALTIDDGPDPVVTPAVLDLLDRHGAKATFFCVGRQASLYPEICREIVRRGHRIENHSQQHRHNFSLLGPGGFRRELEAAQTTLTAITGDRPQFFRAPAGLRNPFLDPALQRSGLRLASWTRRAYDTREGNPATVLRKLCTSLRAGDILLLHDRHAALTPDGVPVILEVLPPLLQAIAEAGLRPVTLREALT</sequence>
<dbReference type="InterPro" id="IPR050248">
    <property type="entry name" value="Polysacc_deacetylase_ArnD"/>
</dbReference>
<dbReference type="RefSeq" id="WP_229676118.1">
    <property type="nucleotide sequence ID" value="NZ_BMIG01000001.1"/>
</dbReference>
<dbReference type="InterPro" id="IPR002509">
    <property type="entry name" value="NODB_dom"/>
</dbReference>
<dbReference type="PROSITE" id="PS51677">
    <property type="entry name" value="NODB"/>
    <property type="match status" value="1"/>
</dbReference>
<feature type="domain" description="NodB homology" evidence="2">
    <location>
        <begin position="82"/>
        <end position="268"/>
    </location>
</feature>
<reference evidence="3" key="2">
    <citation type="submission" date="2020-09" db="EMBL/GenBank/DDBJ databases">
        <authorList>
            <person name="Sun Q."/>
            <person name="Zhou Y."/>
        </authorList>
    </citation>
    <scope>NUCLEOTIDE SEQUENCE</scope>
    <source>
        <strain evidence="3">CGMCC 1.15322</strain>
    </source>
</reference>
<dbReference type="Proteomes" id="UP000620596">
    <property type="component" value="Unassembled WGS sequence"/>
</dbReference>
<dbReference type="GO" id="GO:0016810">
    <property type="term" value="F:hydrolase activity, acting on carbon-nitrogen (but not peptide) bonds"/>
    <property type="evidence" value="ECO:0007669"/>
    <property type="project" value="InterPro"/>
</dbReference>
<dbReference type="PANTHER" id="PTHR10587:SF137">
    <property type="entry name" value="4-DEOXY-4-FORMAMIDO-L-ARABINOSE-PHOSPHOUNDECAPRENOL DEFORMYLASE ARND-RELATED"/>
    <property type="match status" value="1"/>
</dbReference>
<accession>A0A916WCF7</accession>
<name>A0A916WCF7_9BURK</name>
<evidence type="ECO:0000256" key="1">
    <source>
        <dbReference type="SAM" id="Phobius"/>
    </source>
</evidence>
<comment type="caution">
    <text evidence="3">The sequence shown here is derived from an EMBL/GenBank/DDBJ whole genome shotgun (WGS) entry which is preliminary data.</text>
</comment>
<dbReference type="SUPFAM" id="SSF88713">
    <property type="entry name" value="Glycoside hydrolase/deacetylase"/>
    <property type="match status" value="1"/>
</dbReference>
<dbReference type="Pfam" id="PF01522">
    <property type="entry name" value="Polysacc_deac_1"/>
    <property type="match status" value="1"/>
</dbReference>
<dbReference type="CDD" id="cd10917">
    <property type="entry name" value="CE4_NodB_like_6s_7s"/>
    <property type="match status" value="1"/>
</dbReference>
<proteinExistence type="predicted"/>
<evidence type="ECO:0000259" key="2">
    <source>
        <dbReference type="PROSITE" id="PS51677"/>
    </source>
</evidence>
<dbReference type="PANTHER" id="PTHR10587">
    <property type="entry name" value="GLYCOSYL TRANSFERASE-RELATED"/>
    <property type="match status" value="1"/>
</dbReference>
<feature type="transmembrane region" description="Helical" evidence="1">
    <location>
        <begin position="18"/>
        <end position="37"/>
    </location>
</feature>